<sequence>MNRLKREINKNLTNIKRREWDAALVESNMSDASLHEFIARSNKKPVLYPPLLEYQGLIYGTKEEADLFVDTLEDSFQENRTPYDDDPIDKVDRAVRRFLRHNIPATSPLTSTNEICSIIAKLDNKNAPGQDQIQNIALKSLPINAITHLTKIINKCLLLNHFPKPWKHAILTMLPKPNKDLKHP</sequence>
<dbReference type="GO" id="GO:0003964">
    <property type="term" value="F:RNA-directed DNA polymerase activity"/>
    <property type="evidence" value="ECO:0007669"/>
    <property type="project" value="UniProtKB-KW"/>
</dbReference>
<dbReference type="EMBL" id="BMAV01015301">
    <property type="protein sequence ID" value="GFY64545.1"/>
    <property type="molecule type" value="Genomic_DNA"/>
</dbReference>
<evidence type="ECO:0000313" key="2">
    <source>
        <dbReference type="Proteomes" id="UP000886998"/>
    </source>
</evidence>
<keyword evidence="2" id="KW-1185">Reference proteome</keyword>
<comment type="caution">
    <text evidence="1">The sequence shown here is derived from an EMBL/GenBank/DDBJ whole genome shotgun (WGS) entry which is preliminary data.</text>
</comment>
<gene>
    <name evidence="1" type="primary">jockeypol_280</name>
    <name evidence="1" type="ORF">TNIN_389381</name>
</gene>
<dbReference type="Proteomes" id="UP000886998">
    <property type="component" value="Unassembled WGS sequence"/>
</dbReference>
<proteinExistence type="predicted"/>
<reference evidence="1" key="1">
    <citation type="submission" date="2020-08" db="EMBL/GenBank/DDBJ databases">
        <title>Multicomponent nature underlies the extraordinary mechanical properties of spider dragline silk.</title>
        <authorList>
            <person name="Kono N."/>
            <person name="Nakamura H."/>
            <person name="Mori M."/>
            <person name="Yoshida Y."/>
            <person name="Ohtoshi R."/>
            <person name="Malay A.D."/>
            <person name="Moran D.A.P."/>
            <person name="Tomita M."/>
            <person name="Numata K."/>
            <person name="Arakawa K."/>
        </authorList>
    </citation>
    <scope>NUCLEOTIDE SEQUENCE</scope>
</reference>
<keyword evidence="1" id="KW-0548">Nucleotidyltransferase</keyword>
<keyword evidence="1" id="KW-0808">Transferase</keyword>
<protein>
    <submittedName>
        <fullName evidence="1">RNA-directed DNA polymerase from mobile element jockey</fullName>
    </submittedName>
</protein>
<dbReference type="AlphaFoldDB" id="A0A8X6Y542"/>
<dbReference type="OrthoDB" id="6514113at2759"/>
<name>A0A8X6Y542_9ARAC</name>
<organism evidence="1 2">
    <name type="scientific">Trichonephila inaurata madagascariensis</name>
    <dbReference type="NCBI Taxonomy" id="2747483"/>
    <lineage>
        <taxon>Eukaryota</taxon>
        <taxon>Metazoa</taxon>
        <taxon>Ecdysozoa</taxon>
        <taxon>Arthropoda</taxon>
        <taxon>Chelicerata</taxon>
        <taxon>Arachnida</taxon>
        <taxon>Araneae</taxon>
        <taxon>Araneomorphae</taxon>
        <taxon>Entelegynae</taxon>
        <taxon>Araneoidea</taxon>
        <taxon>Nephilidae</taxon>
        <taxon>Trichonephila</taxon>
        <taxon>Trichonephila inaurata</taxon>
    </lineage>
</organism>
<keyword evidence="1" id="KW-0695">RNA-directed DNA polymerase</keyword>
<accession>A0A8X6Y542</accession>
<evidence type="ECO:0000313" key="1">
    <source>
        <dbReference type="EMBL" id="GFY64545.1"/>
    </source>
</evidence>